<dbReference type="AlphaFoldDB" id="A0A176XIV9"/>
<evidence type="ECO:0000313" key="2">
    <source>
        <dbReference type="EMBL" id="OAE49185.1"/>
    </source>
</evidence>
<dbReference type="GO" id="GO:0016747">
    <property type="term" value="F:acyltransferase activity, transferring groups other than amino-acyl groups"/>
    <property type="evidence" value="ECO:0007669"/>
    <property type="project" value="InterPro"/>
</dbReference>
<dbReference type="InterPro" id="IPR000182">
    <property type="entry name" value="GNAT_dom"/>
</dbReference>
<gene>
    <name evidence="2" type="ORF">A7J57_00800</name>
</gene>
<dbReference type="Proteomes" id="UP000077098">
    <property type="component" value="Unassembled WGS sequence"/>
</dbReference>
<feature type="domain" description="N-acetyltransferase" evidence="1">
    <location>
        <begin position="4"/>
        <end position="140"/>
    </location>
</feature>
<dbReference type="PROSITE" id="PS51186">
    <property type="entry name" value="GNAT"/>
    <property type="match status" value="1"/>
</dbReference>
<accession>A0A176XIV9</accession>
<protein>
    <recommendedName>
        <fullName evidence="1">N-acetyltransferase domain-containing protein</fullName>
    </recommendedName>
</protein>
<comment type="caution">
    <text evidence="2">The sequence shown here is derived from an EMBL/GenBank/DDBJ whole genome shotgun (WGS) entry which is preliminary data.</text>
</comment>
<sequence>MQDIAIRKASAKDVSDIRGWLELEYQETGEGFFCNWPVIEATHYEDMLDVLVLGNVAVGFVADGRKGPDIVAVRPDLRGRGLGRLAAEYALQSAYNRGNSVVHIECAPSTSIPFWQTMGFIVLADPDGNRRSTRAYKTLPRKLVMPKGQPLPFSIKLFAEQRDWSKNTEPLAEIAGVGSKVGNILHLPERAILYHPQIKENFDSVIGVQVGGHEVFEGKVKRPAAELLGVEMDPCYEYYMDTITVP</sequence>
<dbReference type="CDD" id="cd04301">
    <property type="entry name" value="NAT_SF"/>
    <property type="match status" value="1"/>
</dbReference>
<organism evidence="2 3">
    <name type="scientific">Agrobacterium tumefaciens</name>
    <dbReference type="NCBI Taxonomy" id="358"/>
    <lineage>
        <taxon>Bacteria</taxon>
        <taxon>Pseudomonadati</taxon>
        <taxon>Pseudomonadota</taxon>
        <taxon>Alphaproteobacteria</taxon>
        <taxon>Hyphomicrobiales</taxon>
        <taxon>Rhizobiaceae</taxon>
        <taxon>Rhizobium/Agrobacterium group</taxon>
        <taxon>Agrobacterium</taxon>
        <taxon>Agrobacterium tumefaciens complex</taxon>
    </lineage>
</organism>
<dbReference type="RefSeq" id="WP_063947351.1">
    <property type="nucleotide sequence ID" value="NZ_LXPS01000003.1"/>
</dbReference>
<dbReference type="SUPFAM" id="SSF55729">
    <property type="entry name" value="Acyl-CoA N-acyltransferases (Nat)"/>
    <property type="match status" value="1"/>
</dbReference>
<proteinExistence type="predicted"/>
<evidence type="ECO:0000259" key="1">
    <source>
        <dbReference type="PROSITE" id="PS51186"/>
    </source>
</evidence>
<reference evidence="2 3" key="1">
    <citation type="submission" date="2016-05" db="EMBL/GenBank/DDBJ databases">
        <authorList>
            <person name="Lavstsen T."/>
            <person name="Jespersen J.S."/>
        </authorList>
    </citation>
    <scope>NUCLEOTIDE SEQUENCE [LARGE SCALE GENOMIC DNA]</scope>
    <source>
        <strain evidence="2 3">KCJ1736</strain>
    </source>
</reference>
<dbReference type="Gene3D" id="3.40.630.30">
    <property type="match status" value="1"/>
</dbReference>
<evidence type="ECO:0000313" key="3">
    <source>
        <dbReference type="Proteomes" id="UP000077098"/>
    </source>
</evidence>
<dbReference type="Pfam" id="PF00583">
    <property type="entry name" value="Acetyltransf_1"/>
    <property type="match status" value="1"/>
</dbReference>
<dbReference type="InterPro" id="IPR016181">
    <property type="entry name" value="Acyl_CoA_acyltransferase"/>
</dbReference>
<name>A0A176XIV9_AGRTU</name>
<dbReference type="EMBL" id="LXPS01000003">
    <property type="protein sequence ID" value="OAE49185.1"/>
    <property type="molecule type" value="Genomic_DNA"/>
</dbReference>